<comment type="similarity">
    <text evidence="1">Belongs to the sulfotransferase 1 family.</text>
</comment>
<evidence type="ECO:0000259" key="4">
    <source>
        <dbReference type="Pfam" id="PF00685"/>
    </source>
</evidence>
<protein>
    <recommendedName>
        <fullName evidence="4">Sulfotransferase domain-containing protein</fullName>
    </recommendedName>
</protein>
<sequence length="399" mass="45497">MLFGHLLAYFHRSANRLSSSRSIHNLSWSMGKIVSIALILPLSFSVIFASWLRLTNQKRSSNQRTREDPEFSGFKLVMCDPPYLHGDTTGFGRFGSCWLPVEIADAARQARAVLSGHLHPNDVIVASFPKSGTTWLSEIVFLLSTRLDWDKASSFNLEYRVPYLEYIWPGPQSLLNRSVPRVLKTHLPFVHLPEEVQRGRAARVIYIVRDPRDVVVSYYHFARGFVPAGYRNREGIDGFTKRFLSHTLPYCPWPAHVKGYVQSASCQRKETACSGFSPQVLVVRYEELLRNPNHTVRKIEEFLRKTWITSKGCPSPPTIMSDSQISQVVNYCSFKEMSKNPNSNFSWWMEMGLWSGQKDGAKFLRRGEVGNHQVQLSSELAEMITFEAKNEGLGWTLAS</sequence>
<name>A0AAV2TVD4_CALDB</name>
<feature type="transmembrane region" description="Helical" evidence="3">
    <location>
        <begin position="33"/>
        <end position="54"/>
    </location>
</feature>
<keyword evidence="2" id="KW-0808">Transferase</keyword>
<reference evidence="5" key="1">
    <citation type="submission" date="2024-06" db="EMBL/GenBank/DDBJ databases">
        <authorList>
            <person name="Liu X."/>
            <person name="Lenzi L."/>
            <person name="Haldenby T S."/>
            <person name="Uol C."/>
        </authorList>
    </citation>
    <scope>NUCLEOTIDE SEQUENCE</scope>
</reference>
<evidence type="ECO:0000256" key="1">
    <source>
        <dbReference type="ARBA" id="ARBA00005771"/>
    </source>
</evidence>
<comment type="caution">
    <text evidence="5">The sequence shown here is derived from an EMBL/GenBank/DDBJ whole genome shotgun (WGS) entry which is preliminary data.</text>
</comment>
<keyword evidence="3" id="KW-0472">Membrane</keyword>
<dbReference type="Proteomes" id="UP001497525">
    <property type="component" value="Unassembled WGS sequence"/>
</dbReference>
<organism evidence="5 6">
    <name type="scientific">Calicophoron daubneyi</name>
    <name type="common">Rumen fluke</name>
    <name type="synonym">Paramphistomum daubneyi</name>
    <dbReference type="NCBI Taxonomy" id="300641"/>
    <lineage>
        <taxon>Eukaryota</taxon>
        <taxon>Metazoa</taxon>
        <taxon>Spiralia</taxon>
        <taxon>Lophotrochozoa</taxon>
        <taxon>Platyhelminthes</taxon>
        <taxon>Trematoda</taxon>
        <taxon>Digenea</taxon>
        <taxon>Plagiorchiida</taxon>
        <taxon>Pronocephalata</taxon>
        <taxon>Paramphistomoidea</taxon>
        <taxon>Paramphistomidae</taxon>
        <taxon>Calicophoron</taxon>
    </lineage>
</organism>
<evidence type="ECO:0000313" key="5">
    <source>
        <dbReference type="EMBL" id="CAL5139327.1"/>
    </source>
</evidence>
<accession>A0AAV2TVD4</accession>
<dbReference type="SUPFAM" id="SSF52540">
    <property type="entry name" value="P-loop containing nucleoside triphosphate hydrolases"/>
    <property type="match status" value="1"/>
</dbReference>
<evidence type="ECO:0000256" key="3">
    <source>
        <dbReference type="SAM" id="Phobius"/>
    </source>
</evidence>
<dbReference type="EMBL" id="CAXLJL010000600">
    <property type="protein sequence ID" value="CAL5139327.1"/>
    <property type="molecule type" value="Genomic_DNA"/>
</dbReference>
<feature type="domain" description="Sulfotransferase" evidence="4">
    <location>
        <begin position="120"/>
        <end position="384"/>
    </location>
</feature>
<evidence type="ECO:0000256" key="2">
    <source>
        <dbReference type="ARBA" id="ARBA00022679"/>
    </source>
</evidence>
<dbReference type="InterPro" id="IPR000863">
    <property type="entry name" value="Sulfotransferase_dom"/>
</dbReference>
<dbReference type="Pfam" id="PF00685">
    <property type="entry name" value="Sulfotransfer_1"/>
    <property type="match status" value="1"/>
</dbReference>
<proteinExistence type="inferred from homology"/>
<dbReference type="PANTHER" id="PTHR11783">
    <property type="entry name" value="SULFOTRANSFERASE SULT"/>
    <property type="match status" value="1"/>
</dbReference>
<dbReference type="Gene3D" id="3.40.50.300">
    <property type="entry name" value="P-loop containing nucleotide triphosphate hydrolases"/>
    <property type="match status" value="1"/>
</dbReference>
<gene>
    <name evidence="5" type="ORF">CDAUBV1_LOCUS14354</name>
</gene>
<keyword evidence="3" id="KW-0812">Transmembrane</keyword>
<dbReference type="GO" id="GO:0008146">
    <property type="term" value="F:sulfotransferase activity"/>
    <property type="evidence" value="ECO:0007669"/>
    <property type="project" value="InterPro"/>
</dbReference>
<keyword evidence="3" id="KW-1133">Transmembrane helix</keyword>
<dbReference type="InterPro" id="IPR027417">
    <property type="entry name" value="P-loop_NTPase"/>
</dbReference>
<dbReference type="AlphaFoldDB" id="A0AAV2TVD4"/>
<evidence type="ECO:0000313" key="6">
    <source>
        <dbReference type="Proteomes" id="UP001497525"/>
    </source>
</evidence>